<dbReference type="Gene3D" id="3.40.50.12780">
    <property type="entry name" value="N-terminal domain of ligase-like"/>
    <property type="match status" value="1"/>
</dbReference>
<dbReference type="InterPro" id="IPR000873">
    <property type="entry name" value="AMP-dep_synth/lig_dom"/>
</dbReference>
<accession>A0A4Y2X628</accession>
<reference evidence="3 5" key="1">
    <citation type="journal article" date="2019" name="Sci. Rep.">
        <title>Orb-weaving spider Araneus ventricosus genome elucidates the spidroin gene catalogue.</title>
        <authorList>
            <person name="Kono N."/>
            <person name="Nakamura H."/>
            <person name="Ohtoshi R."/>
            <person name="Moran D.A.P."/>
            <person name="Shinohara A."/>
            <person name="Yoshida Y."/>
            <person name="Fujiwara M."/>
            <person name="Mori M."/>
            <person name="Tomita M."/>
            <person name="Arakawa K."/>
        </authorList>
    </citation>
    <scope>NUCLEOTIDE SEQUENCE [LARGE SCALE GENOMIC DNA]</scope>
</reference>
<dbReference type="InterPro" id="IPR042099">
    <property type="entry name" value="ANL_N_sf"/>
</dbReference>
<dbReference type="SUPFAM" id="SSF56801">
    <property type="entry name" value="Acetyl-CoA synthetase-like"/>
    <property type="match status" value="1"/>
</dbReference>
<proteinExistence type="predicted"/>
<dbReference type="Proteomes" id="UP000499080">
    <property type="component" value="Unassembled WGS sequence"/>
</dbReference>
<protein>
    <submittedName>
        <fullName evidence="3">Acetoacetyl-CoA synthetase</fullName>
    </submittedName>
</protein>
<dbReference type="OrthoDB" id="6435921at2759"/>
<comment type="caution">
    <text evidence="3">The sequence shown here is derived from an EMBL/GenBank/DDBJ whole genome shotgun (WGS) entry which is preliminary data.</text>
</comment>
<keyword evidence="1" id="KW-0812">Transmembrane</keyword>
<dbReference type="Pfam" id="PF00501">
    <property type="entry name" value="AMP-binding"/>
    <property type="match status" value="1"/>
</dbReference>
<dbReference type="PANTHER" id="PTHR42921">
    <property type="entry name" value="ACETOACETYL-COA SYNTHETASE"/>
    <property type="match status" value="1"/>
</dbReference>
<feature type="transmembrane region" description="Helical" evidence="1">
    <location>
        <begin position="19"/>
        <end position="38"/>
    </location>
</feature>
<dbReference type="EMBL" id="BGPR01072051">
    <property type="protein sequence ID" value="GBO45065.1"/>
    <property type="molecule type" value="Genomic_DNA"/>
</dbReference>
<sequence length="191" mass="21116">MHFDADRGSVYFSITPVGWGTWICFTSLLFAGISVVLYEGVPFFISPTYFWDLVDELKMTHVFIPTSIVDELQKRGYIPTKSHSLKSLKVLMSGGSVMKSQLYDFFYSNIEKDIAFTSVFGSTEFLGSCFVFDFTLPIYKGEIPAISLGVNVEVVDETADHGGGLMDGKFNKNIHSGGSSISDAELQSALR</sequence>
<dbReference type="GO" id="GO:0030729">
    <property type="term" value="F:acetoacetate-CoA ligase activity"/>
    <property type="evidence" value="ECO:0007669"/>
    <property type="project" value="TreeGrafter"/>
</dbReference>
<feature type="domain" description="AMP-dependent synthetase/ligase" evidence="2">
    <location>
        <begin position="4"/>
        <end position="158"/>
    </location>
</feature>
<evidence type="ECO:0000313" key="4">
    <source>
        <dbReference type="EMBL" id="GBO45065.1"/>
    </source>
</evidence>
<name>A0A4Y2X628_ARAVE</name>
<keyword evidence="1" id="KW-1133">Transmembrane helix</keyword>
<organism evidence="3 5">
    <name type="scientific">Araneus ventricosus</name>
    <name type="common">Orbweaver spider</name>
    <name type="synonym">Epeira ventricosa</name>
    <dbReference type="NCBI Taxonomy" id="182803"/>
    <lineage>
        <taxon>Eukaryota</taxon>
        <taxon>Metazoa</taxon>
        <taxon>Ecdysozoa</taxon>
        <taxon>Arthropoda</taxon>
        <taxon>Chelicerata</taxon>
        <taxon>Arachnida</taxon>
        <taxon>Araneae</taxon>
        <taxon>Araneomorphae</taxon>
        <taxon>Entelegynae</taxon>
        <taxon>Araneoidea</taxon>
        <taxon>Araneidae</taxon>
        <taxon>Araneus</taxon>
    </lineage>
</organism>
<evidence type="ECO:0000256" key="1">
    <source>
        <dbReference type="SAM" id="Phobius"/>
    </source>
</evidence>
<evidence type="ECO:0000313" key="5">
    <source>
        <dbReference type="Proteomes" id="UP000499080"/>
    </source>
</evidence>
<keyword evidence="1" id="KW-0472">Membrane</keyword>
<evidence type="ECO:0000313" key="3">
    <source>
        <dbReference type="EMBL" id="GBO45003.1"/>
    </source>
</evidence>
<dbReference type="AlphaFoldDB" id="A0A4Y2X628"/>
<gene>
    <name evidence="3" type="primary">AACS_4</name>
    <name evidence="4" type="synonym">AACS_3</name>
    <name evidence="4" type="ORF">AVEN_147380_1</name>
    <name evidence="3" type="ORF">AVEN_44283_1</name>
</gene>
<dbReference type="EMBL" id="BGPR01071973">
    <property type="protein sequence ID" value="GBO45003.1"/>
    <property type="molecule type" value="Genomic_DNA"/>
</dbReference>
<dbReference type="PANTHER" id="PTHR42921:SF1">
    <property type="entry name" value="ACETOACETYL-COA SYNTHETASE"/>
    <property type="match status" value="1"/>
</dbReference>
<evidence type="ECO:0000259" key="2">
    <source>
        <dbReference type="Pfam" id="PF00501"/>
    </source>
</evidence>
<keyword evidence="5" id="KW-1185">Reference proteome</keyword>